<dbReference type="STRING" id="1590841.A0A2R6RGV0"/>
<evidence type="ECO:0000313" key="5">
    <source>
        <dbReference type="Proteomes" id="UP000241394"/>
    </source>
</evidence>
<dbReference type="PANTHER" id="PTHR13213">
    <property type="entry name" value="MYB-BINDING PROTEIN 1A FAMILY MEMBER"/>
    <property type="match status" value="1"/>
</dbReference>
<comment type="caution">
    <text evidence="4">The sequence shown here is derived from an EMBL/GenBank/DDBJ whole genome shotgun (WGS) entry which is preliminary data.</text>
</comment>
<dbReference type="PANTHER" id="PTHR13213:SF2">
    <property type="entry name" value="MYB-BINDING PROTEIN 1A"/>
    <property type="match status" value="1"/>
</dbReference>
<evidence type="ECO:0000313" key="4">
    <source>
        <dbReference type="EMBL" id="PSS29231.1"/>
    </source>
</evidence>
<dbReference type="Gramene" id="PSS29231">
    <property type="protein sequence ID" value="PSS29231"/>
    <property type="gene ID" value="CEY00_Acc06847"/>
</dbReference>
<dbReference type="GO" id="GO:0005730">
    <property type="term" value="C:nucleolus"/>
    <property type="evidence" value="ECO:0007669"/>
    <property type="project" value="InterPro"/>
</dbReference>
<dbReference type="InParanoid" id="A0A2R6RGV0"/>
<protein>
    <submittedName>
        <fullName evidence="4">Ribonuclease</fullName>
    </submittedName>
</protein>
<dbReference type="GO" id="GO:0003677">
    <property type="term" value="F:DNA binding"/>
    <property type="evidence" value="ECO:0007669"/>
    <property type="project" value="InterPro"/>
</dbReference>
<reference evidence="4 5" key="1">
    <citation type="submission" date="2017-07" db="EMBL/GenBank/DDBJ databases">
        <title>An improved, manually edited Actinidia chinensis var. chinensis (kiwifruit) genome highlights the challenges associated with draft genomes and gene prediction in plants.</title>
        <authorList>
            <person name="Pilkington S."/>
            <person name="Crowhurst R."/>
            <person name="Hilario E."/>
            <person name="Nardozza S."/>
            <person name="Fraser L."/>
            <person name="Peng Y."/>
            <person name="Gunaseelan K."/>
            <person name="Simpson R."/>
            <person name="Tahir J."/>
            <person name="Deroles S."/>
            <person name="Templeton K."/>
            <person name="Luo Z."/>
            <person name="Davy M."/>
            <person name="Cheng C."/>
            <person name="Mcneilage M."/>
            <person name="Scaglione D."/>
            <person name="Liu Y."/>
            <person name="Zhang Q."/>
            <person name="Datson P."/>
            <person name="De Silva N."/>
            <person name="Gardiner S."/>
            <person name="Bassett H."/>
            <person name="Chagne D."/>
            <person name="Mccallum J."/>
            <person name="Dzierzon H."/>
            <person name="Deng C."/>
            <person name="Wang Y.-Y."/>
            <person name="Barron N."/>
            <person name="Manako K."/>
            <person name="Bowen J."/>
            <person name="Foster T."/>
            <person name="Erridge Z."/>
            <person name="Tiffin H."/>
            <person name="Waite C."/>
            <person name="Davies K."/>
            <person name="Grierson E."/>
            <person name="Laing W."/>
            <person name="Kirk R."/>
            <person name="Chen X."/>
            <person name="Wood M."/>
            <person name="Montefiori M."/>
            <person name="Brummell D."/>
            <person name="Schwinn K."/>
            <person name="Catanach A."/>
            <person name="Fullerton C."/>
            <person name="Li D."/>
            <person name="Meiyalaghan S."/>
            <person name="Nieuwenhuizen N."/>
            <person name="Read N."/>
            <person name="Prakash R."/>
            <person name="Hunter D."/>
            <person name="Zhang H."/>
            <person name="Mckenzie M."/>
            <person name="Knabel M."/>
            <person name="Harris A."/>
            <person name="Allan A."/>
            <person name="Chen A."/>
            <person name="Janssen B."/>
            <person name="Plunkett B."/>
            <person name="Dwamena C."/>
            <person name="Voogd C."/>
            <person name="Leif D."/>
            <person name="Lafferty D."/>
            <person name="Souleyre E."/>
            <person name="Varkonyi-Gasic E."/>
            <person name="Gambi F."/>
            <person name="Hanley J."/>
            <person name="Yao J.-L."/>
            <person name="Cheung J."/>
            <person name="David K."/>
            <person name="Warren B."/>
            <person name="Marsh K."/>
            <person name="Snowden K."/>
            <person name="Lin-Wang K."/>
            <person name="Brian L."/>
            <person name="Martinez-Sanchez M."/>
            <person name="Wang M."/>
            <person name="Ileperuma N."/>
            <person name="Macnee N."/>
            <person name="Campin R."/>
            <person name="Mcatee P."/>
            <person name="Drummond R."/>
            <person name="Espley R."/>
            <person name="Ireland H."/>
            <person name="Wu R."/>
            <person name="Atkinson R."/>
            <person name="Karunairetnam S."/>
            <person name="Bulley S."/>
            <person name="Chunkath S."/>
            <person name="Hanley Z."/>
            <person name="Storey R."/>
            <person name="Thrimawithana A."/>
            <person name="Thomson S."/>
            <person name="David C."/>
            <person name="Testolin R."/>
        </authorList>
    </citation>
    <scope>NUCLEOTIDE SEQUENCE [LARGE SCALE GENOMIC DNA]</scope>
    <source>
        <strain evidence="5">cv. Red5</strain>
        <tissue evidence="4">Young leaf</tissue>
    </source>
</reference>
<sequence length="458" mass="52074">MDVLVDTLLSLLPQSSAPMRSAIEQVFKYFCNDVTDDGLLRMLRVIKKDLKPARHQDTDSEDNDEDDEDLLGIEEAEESDEAETGETGESDGQTDDSEAVVGVEAVDKEIPEGSDDSDGGMDDDAMFRMDTYLARILKERKNQAGGETAHSQLVLFKLRVLSLLEIYLHENPGKPQVLKVYSNLAQAFVNPHTTEGSEQLGQRIWGILQKKIFKAKDYPKGESVQLSMLEPLLEKNLKLASKPFKKKKSVVNPSKKKQSASWSRHKMITSLAQQSTFWILKIIEARKFPESELQRVLDIFQDALETYFDSKKFQMKSEFLKEIVRRRPWIGHHLFEFLLDKCCSSKSEFRRVEALDLVIEILKSLVSVTANESGRAASKKTLKNHLPKLCHVIKELVTNMPEKQSRRAEVRKFCSRVFQIISSLNLSEPFLQALEPNAHTACETQLGDVFLALKKLER</sequence>
<organism evidence="4 5">
    <name type="scientific">Actinidia chinensis var. chinensis</name>
    <name type="common">Chinese soft-hair kiwi</name>
    <dbReference type="NCBI Taxonomy" id="1590841"/>
    <lineage>
        <taxon>Eukaryota</taxon>
        <taxon>Viridiplantae</taxon>
        <taxon>Streptophyta</taxon>
        <taxon>Embryophyta</taxon>
        <taxon>Tracheophyta</taxon>
        <taxon>Spermatophyta</taxon>
        <taxon>Magnoliopsida</taxon>
        <taxon>eudicotyledons</taxon>
        <taxon>Gunneridae</taxon>
        <taxon>Pentapetalae</taxon>
        <taxon>asterids</taxon>
        <taxon>Ericales</taxon>
        <taxon>Actinidiaceae</taxon>
        <taxon>Actinidia</taxon>
    </lineage>
</organism>
<keyword evidence="2" id="KW-0539">Nucleus</keyword>
<dbReference type="Pfam" id="PF04931">
    <property type="entry name" value="DNA_pol_phi"/>
    <property type="match status" value="1"/>
</dbReference>
<dbReference type="OMA" id="HGEICET"/>
<feature type="compositionally biased region" description="Acidic residues" evidence="3">
    <location>
        <begin position="59"/>
        <end position="98"/>
    </location>
</feature>
<keyword evidence="5" id="KW-1185">Reference proteome</keyword>
<evidence type="ECO:0000256" key="3">
    <source>
        <dbReference type="SAM" id="MobiDB-lite"/>
    </source>
</evidence>
<dbReference type="Proteomes" id="UP000241394">
    <property type="component" value="Chromosome LG6"/>
</dbReference>
<dbReference type="GO" id="GO:0006355">
    <property type="term" value="P:regulation of DNA-templated transcription"/>
    <property type="evidence" value="ECO:0007669"/>
    <property type="project" value="InterPro"/>
</dbReference>
<accession>A0A2R6RGV0</accession>
<reference evidence="5" key="2">
    <citation type="journal article" date="2018" name="BMC Genomics">
        <title>A manually annotated Actinidia chinensis var. chinensis (kiwifruit) genome highlights the challenges associated with draft genomes and gene prediction in plants.</title>
        <authorList>
            <person name="Pilkington S.M."/>
            <person name="Crowhurst R."/>
            <person name="Hilario E."/>
            <person name="Nardozza S."/>
            <person name="Fraser L."/>
            <person name="Peng Y."/>
            <person name="Gunaseelan K."/>
            <person name="Simpson R."/>
            <person name="Tahir J."/>
            <person name="Deroles S.C."/>
            <person name="Templeton K."/>
            <person name="Luo Z."/>
            <person name="Davy M."/>
            <person name="Cheng C."/>
            <person name="McNeilage M."/>
            <person name="Scaglione D."/>
            <person name="Liu Y."/>
            <person name="Zhang Q."/>
            <person name="Datson P."/>
            <person name="De Silva N."/>
            <person name="Gardiner S.E."/>
            <person name="Bassett H."/>
            <person name="Chagne D."/>
            <person name="McCallum J."/>
            <person name="Dzierzon H."/>
            <person name="Deng C."/>
            <person name="Wang Y.Y."/>
            <person name="Barron L."/>
            <person name="Manako K."/>
            <person name="Bowen J."/>
            <person name="Foster T.M."/>
            <person name="Erridge Z.A."/>
            <person name="Tiffin H."/>
            <person name="Waite C.N."/>
            <person name="Davies K.M."/>
            <person name="Grierson E.P."/>
            <person name="Laing W.A."/>
            <person name="Kirk R."/>
            <person name="Chen X."/>
            <person name="Wood M."/>
            <person name="Montefiori M."/>
            <person name="Brummell D.A."/>
            <person name="Schwinn K.E."/>
            <person name="Catanach A."/>
            <person name="Fullerton C."/>
            <person name="Li D."/>
            <person name="Meiyalaghan S."/>
            <person name="Nieuwenhuizen N."/>
            <person name="Read N."/>
            <person name="Prakash R."/>
            <person name="Hunter D."/>
            <person name="Zhang H."/>
            <person name="McKenzie M."/>
            <person name="Knabel M."/>
            <person name="Harris A."/>
            <person name="Allan A.C."/>
            <person name="Gleave A."/>
            <person name="Chen A."/>
            <person name="Janssen B.J."/>
            <person name="Plunkett B."/>
            <person name="Ampomah-Dwamena C."/>
            <person name="Voogd C."/>
            <person name="Leif D."/>
            <person name="Lafferty D."/>
            <person name="Souleyre E.J.F."/>
            <person name="Varkonyi-Gasic E."/>
            <person name="Gambi F."/>
            <person name="Hanley J."/>
            <person name="Yao J.L."/>
            <person name="Cheung J."/>
            <person name="David K.M."/>
            <person name="Warren B."/>
            <person name="Marsh K."/>
            <person name="Snowden K.C."/>
            <person name="Lin-Wang K."/>
            <person name="Brian L."/>
            <person name="Martinez-Sanchez M."/>
            <person name="Wang M."/>
            <person name="Ileperuma N."/>
            <person name="Macnee N."/>
            <person name="Campin R."/>
            <person name="McAtee P."/>
            <person name="Drummond R.S.M."/>
            <person name="Espley R.V."/>
            <person name="Ireland H.S."/>
            <person name="Wu R."/>
            <person name="Atkinson R.G."/>
            <person name="Karunairetnam S."/>
            <person name="Bulley S."/>
            <person name="Chunkath S."/>
            <person name="Hanley Z."/>
            <person name="Storey R."/>
            <person name="Thrimawithana A.H."/>
            <person name="Thomson S."/>
            <person name="David C."/>
            <person name="Testolin R."/>
            <person name="Huang H."/>
            <person name="Hellens R.P."/>
            <person name="Schaffer R.J."/>
        </authorList>
    </citation>
    <scope>NUCLEOTIDE SEQUENCE [LARGE SCALE GENOMIC DNA]</scope>
    <source>
        <strain evidence="5">cv. Red5</strain>
    </source>
</reference>
<dbReference type="EMBL" id="NKQK01000006">
    <property type="protein sequence ID" value="PSS29231.1"/>
    <property type="molecule type" value="Genomic_DNA"/>
</dbReference>
<gene>
    <name evidence="4" type="ORF">CEY00_Acc06847</name>
</gene>
<dbReference type="OrthoDB" id="1739904at2759"/>
<dbReference type="InterPro" id="IPR007015">
    <property type="entry name" value="DNA_pol_V/MYBBP1A"/>
</dbReference>
<evidence type="ECO:0000256" key="2">
    <source>
        <dbReference type="ARBA" id="ARBA00023242"/>
    </source>
</evidence>
<proteinExistence type="predicted"/>
<feature type="region of interest" description="Disordered" evidence="3">
    <location>
        <begin position="52"/>
        <end position="99"/>
    </location>
</feature>
<feature type="compositionally biased region" description="Acidic residues" evidence="3">
    <location>
        <begin position="112"/>
        <end position="123"/>
    </location>
</feature>
<name>A0A2R6RGV0_ACTCC</name>
<evidence type="ECO:0000256" key="1">
    <source>
        <dbReference type="ARBA" id="ARBA00004123"/>
    </source>
</evidence>
<dbReference type="AlphaFoldDB" id="A0A2R6RGV0"/>
<comment type="subcellular location">
    <subcellularLocation>
        <location evidence="1">Nucleus</location>
    </subcellularLocation>
</comment>
<feature type="region of interest" description="Disordered" evidence="3">
    <location>
        <begin position="104"/>
        <end position="123"/>
    </location>
</feature>